<dbReference type="GO" id="GO:0043190">
    <property type="term" value="C:ATP-binding cassette (ABC) transporter complex"/>
    <property type="evidence" value="ECO:0007669"/>
    <property type="project" value="InterPro"/>
</dbReference>
<keyword evidence="3" id="KW-1003">Cell membrane</keyword>
<keyword evidence="9" id="KW-1185">Reference proteome</keyword>
<dbReference type="EMBL" id="PVNS01000005">
    <property type="protein sequence ID" value="PRO66117.1"/>
    <property type="molecule type" value="Genomic_DNA"/>
</dbReference>
<evidence type="ECO:0000256" key="5">
    <source>
        <dbReference type="SAM" id="MobiDB-lite"/>
    </source>
</evidence>
<organism evidence="8 9">
    <name type="scientific">Alkalicoccus urumqiensis</name>
    <name type="common">Bacillus urumqiensis</name>
    <dbReference type="NCBI Taxonomy" id="1548213"/>
    <lineage>
        <taxon>Bacteria</taxon>
        <taxon>Bacillati</taxon>
        <taxon>Bacillota</taxon>
        <taxon>Bacilli</taxon>
        <taxon>Bacillales</taxon>
        <taxon>Bacillaceae</taxon>
        <taxon>Alkalicoccus</taxon>
    </lineage>
</organism>
<dbReference type="Proteomes" id="UP000243650">
    <property type="component" value="Unassembled WGS sequence"/>
</dbReference>
<feature type="domain" description="ABC-type glycine betaine transport system substrate-binding" evidence="7">
    <location>
        <begin position="55"/>
        <end position="298"/>
    </location>
</feature>
<gene>
    <name evidence="8" type="ORF">C6I21_07315</name>
</gene>
<reference evidence="8 9" key="1">
    <citation type="submission" date="2018-03" db="EMBL/GenBank/DDBJ databases">
        <title>Bacillus urumqiensis sp. nov., a moderately haloalkaliphilic bacterium isolated from a salt lake.</title>
        <authorList>
            <person name="Zhao B."/>
            <person name="Liao Z."/>
        </authorList>
    </citation>
    <scope>NUCLEOTIDE SEQUENCE [LARGE SCALE GENOMIC DNA]</scope>
    <source>
        <strain evidence="8 9">BZ-SZ-XJ18</strain>
    </source>
</reference>
<dbReference type="CDD" id="cd13639">
    <property type="entry name" value="PBP2_OpuAC_like"/>
    <property type="match status" value="1"/>
</dbReference>
<keyword evidence="2" id="KW-0813">Transport</keyword>
<comment type="subcellular location">
    <subcellularLocation>
        <location evidence="1">Cell membrane</location>
    </subcellularLocation>
</comment>
<feature type="chain" id="PRO_5038983310" evidence="6">
    <location>
        <begin position="23"/>
        <end position="310"/>
    </location>
</feature>
<dbReference type="Pfam" id="PF04069">
    <property type="entry name" value="OpuAC"/>
    <property type="match status" value="1"/>
</dbReference>
<feature type="compositionally biased region" description="Acidic residues" evidence="5">
    <location>
        <begin position="28"/>
        <end position="40"/>
    </location>
</feature>
<evidence type="ECO:0000313" key="8">
    <source>
        <dbReference type="EMBL" id="PRO66117.1"/>
    </source>
</evidence>
<dbReference type="PANTHER" id="PTHR47737:SF1">
    <property type="entry name" value="GLYCINE BETAINE_PROLINE BETAINE TRANSPORT SYSTEM PERMEASE PROTEIN PROW"/>
    <property type="match status" value="1"/>
</dbReference>
<comment type="caution">
    <text evidence="8">The sequence shown here is derived from an EMBL/GenBank/DDBJ whole genome shotgun (WGS) entry which is preliminary data.</text>
</comment>
<dbReference type="GO" id="GO:0015871">
    <property type="term" value="P:choline transport"/>
    <property type="evidence" value="ECO:0007669"/>
    <property type="project" value="TreeGrafter"/>
</dbReference>
<accession>A0A2P6MIM1</accession>
<evidence type="ECO:0000256" key="3">
    <source>
        <dbReference type="ARBA" id="ARBA00022475"/>
    </source>
</evidence>
<dbReference type="Gene3D" id="3.40.190.10">
    <property type="entry name" value="Periplasmic binding protein-like II"/>
    <property type="match status" value="1"/>
</dbReference>
<evidence type="ECO:0000256" key="1">
    <source>
        <dbReference type="ARBA" id="ARBA00004236"/>
    </source>
</evidence>
<evidence type="ECO:0000256" key="4">
    <source>
        <dbReference type="ARBA" id="ARBA00023136"/>
    </source>
</evidence>
<dbReference type="Gene3D" id="3.40.190.100">
    <property type="entry name" value="Glycine betaine-binding periplasmic protein, domain 2"/>
    <property type="match status" value="1"/>
</dbReference>
<evidence type="ECO:0000259" key="7">
    <source>
        <dbReference type="Pfam" id="PF04069"/>
    </source>
</evidence>
<evidence type="ECO:0000313" key="9">
    <source>
        <dbReference type="Proteomes" id="UP000243650"/>
    </source>
</evidence>
<dbReference type="GO" id="GO:0005275">
    <property type="term" value="F:amine transmembrane transporter activity"/>
    <property type="evidence" value="ECO:0007669"/>
    <property type="project" value="TreeGrafter"/>
</dbReference>
<dbReference type="GO" id="GO:0031460">
    <property type="term" value="P:glycine betaine transport"/>
    <property type="evidence" value="ECO:0007669"/>
    <property type="project" value="TreeGrafter"/>
</dbReference>
<feature type="signal peptide" evidence="6">
    <location>
        <begin position="1"/>
        <end position="22"/>
    </location>
</feature>
<dbReference type="PANTHER" id="PTHR47737">
    <property type="entry name" value="GLYCINE BETAINE/PROLINE BETAINE TRANSPORT SYSTEM PERMEASE PROTEIN PROW"/>
    <property type="match status" value="1"/>
</dbReference>
<name>A0A2P6MIM1_ALKUR</name>
<dbReference type="SUPFAM" id="SSF53850">
    <property type="entry name" value="Periplasmic binding protein-like II"/>
    <property type="match status" value="1"/>
</dbReference>
<dbReference type="OrthoDB" id="9787902at2"/>
<feature type="region of interest" description="Disordered" evidence="5">
    <location>
        <begin position="27"/>
        <end position="53"/>
    </location>
</feature>
<proteinExistence type="predicted"/>
<evidence type="ECO:0000256" key="2">
    <source>
        <dbReference type="ARBA" id="ARBA00022448"/>
    </source>
</evidence>
<keyword evidence="6" id="KW-0732">Signal</keyword>
<dbReference type="PROSITE" id="PS51257">
    <property type="entry name" value="PROKAR_LIPOPROTEIN"/>
    <property type="match status" value="1"/>
</dbReference>
<sequence length="310" mass="35303">MLRSRKERRVMLSIFAAGALTACGNTEENADNEAAAETENEAPGTEIDGGDGDNELTFSQINWAENIAVTNMWKVILEDRGYDVTLNLLEMGFTMEALESGELDANLEIWLPVQDANYLEQYEDTVHFSEETWFDSAKVGLVVPEFMEDINSIEDLNENRDLFDGEIVGFDPGAGTMEVTEELIDDYDLDFILQPSSEPAMMDEVRRAVENEEPIVVPLWSPHWAFSSFDLKFLEDPQNVYGGTEKIHHATREDFADDHPEVSQWFKNWKMNDEQIGSLINEVESTEDPLEGARNWVEDNQDLIDEWVTE</sequence>
<evidence type="ECO:0000256" key="6">
    <source>
        <dbReference type="SAM" id="SignalP"/>
    </source>
</evidence>
<dbReference type="GO" id="GO:0015226">
    <property type="term" value="F:carnitine transmembrane transporter activity"/>
    <property type="evidence" value="ECO:0007669"/>
    <property type="project" value="TreeGrafter"/>
</dbReference>
<dbReference type="InterPro" id="IPR007210">
    <property type="entry name" value="ABC_Gly_betaine_transp_sub-bd"/>
</dbReference>
<dbReference type="AlphaFoldDB" id="A0A2P6MIM1"/>
<protein>
    <submittedName>
        <fullName evidence="8">Glycine/betaine ABC transporter</fullName>
    </submittedName>
</protein>
<keyword evidence="4" id="KW-0472">Membrane</keyword>